<evidence type="ECO:0008006" key="3">
    <source>
        <dbReference type="Google" id="ProtNLM"/>
    </source>
</evidence>
<dbReference type="Gene3D" id="3.40.960.10">
    <property type="entry name" value="VSR Endonuclease"/>
    <property type="match status" value="1"/>
</dbReference>
<keyword evidence="2" id="KW-1185">Reference proteome</keyword>
<comment type="caution">
    <text evidence="1">The sequence shown here is derived from an EMBL/GenBank/DDBJ whole genome shotgun (WGS) entry which is preliminary data.</text>
</comment>
<name>A0A4S4FEZ1_9MICO</name>
<dbReference type="Proteomes" id="UP000309133">
    <property type="component" value="Unassembled WGS sequence"/>
</dbReference>
<protein>
    <recommendedName>
        <fullName evidence="3">DUF559 domain-containing protein</fullName>
    </recommendedName>
</protein>
<dbReference type="EMBL" id="SSSM01000006">
    <property type="protein sequence ID" value="THG28750.1"/>
    <property type="molecule type" value="Genomic_DNA"/>
</dbReference>
<organism evidence="1 2">
    <name type="scientific">Naasia lichenicola</name>
    <dbReference type="NCBI Taxonomy" id="2565933"/>
    <lineage>
        <taxon>Bacteria</taxon>
        <taxon>Bacillati</taxon>
        <taxon>Actinomycetota</taxon>
        <taxon>Actinomycetes</taxon>
        <taxon>Micrococcales</taxon>
        <taxon>Microbacteriaceae</taxon>
        <taxon>Naasia</taxon>
    </lineage>
</organism>
<accession>A0A4S4FEZ1</accession>
<proteinExistence type="predicted"/>
<dbReference type="InterPro" id="IPR011335">
    <property type="entry name" value="Restrct_endonuc-II-like"/>
</dbReference>
<dbReference type="OrthoDB" id="3234479at2"/>
<dbReference type="AlphaFoldDB" id="A0A4S4FEZ1"/>
<evidence type="ECO:0000313" key="1">
    <source>
        <dbReference type="EMBL" id="THG28750.1"/>
    </source>
</evidence>
<sequence>MAYSPRLLEGQFFSHTTAAALLDLRMPTGFMEDELHVTSVAPRRAPRGSGVIGHKVARSPEVWSSESGRMRASSPIDTWISLGRFLSLDNLVVMGDGLLSRRNPLATHDGLGVAVAEAGRARGVAELRRALPLLRPGTDSAPETILRLLLQGAGLPEPEVNGEIVTPTGRFHGDLVYRSSRVVIEYDGQHHRTDDRQFSIDVERLDMIMAARWRVLRVDKRLLARRAELIARVRSAIQDGLSST</sequence>
<evidence type="ECO:0000313" key="2">
    <source>
        <dbReference type="Proteomes" id="UP000309133"/>
    </source>
</evidence>
<gene>
    <name evidence="1" type="ORF">E6C64_18410</name>
</gene>
<dbReference type="RefSeq" id="WP_136429233.1">
    <property type="nucleotide sequence ID" value="NZ_SSSM01000006.1"/>
</dbReference>
<dbReference type="SUPFAM" id="SSF52980">
    <property type="entry name" value="Restriction endonuclease-like"/>
    <property type="match status" value="1"/>
</dbReference>
<reference evidence="1 2" key="1">
    <citation type="submission" date="2019-04" db="EMBL/GenBank/DDBJ databases">
        <authorList>
            <person name="Jiang L."/>
        </authorList>
    </citation>
    <scope>NUCLEOTIDE SEQUENCE [LARGE SCALE GENOMIC DNA]</scope>
    <source>
        <strain evidence="1 2">YIM 131853</strain>
    </source>
</reference>